<comment type="caution">
    <text evidence="2">The sequence shown here is derived from an EMBL/GenBank/DDBJ whole genome shotgun (WGS) entry which is preliminary data.</text>
</comment>
<reference evidence="2 3" key="1">
    <citation type="journal article" date="2024" name="Genome Biol. Evol.">
        <title>Chromosome-level genome assembly of the viviparous eelpout Zoarces viviparus.</title>
        <authorList>
            <person name="Fuhrmann N."/>
            <person name="Brasseur M.V."/>
            <person name="Bakowski C.E."/>
            <person name="Podsiadlowski L."/>
            <person name="Prost S."/>
            <person name="Krehenwinkel H."/>
            <person name="Mayer C."/>
        </authorList>
    </citation>
    <scope>NUCLEOTIDE SEQUENCE [LARGE SCALE GENOMIC DNA]</scope>
    <source>
        <strain evidence="2">NO-MEL_2022_Ind0_liver</strain>
    </source>
</reference>
<keyword evidence="3" id="KW-1185">Reference proteome</keyword>
<feature type="region of interest" description="Disordered" evidence="1">
    <location>
        <begin position="211"/>
        <end position="411"/>
    </location>
</feature>
<feature type="compositionally biased region" description="Basic and acidic residues" evidence="1">
    <location>
        <begin position="359"/>
        <end position="375"/>
    </location>
</feature>
<feature type="compositionally biased region" description="Basic and acidic residues" evidence="1">
    <location>
        <begin position="249"/>
        <end position="306"/>
    </location>
</feature>
<dbReference type="AlphaFoldDB" id="A0AAW1EXD0"/>
<feature type="compositionally biased region" description="Basic and acidic residues" evidence="1">
    <location>
        <begin position="607"/>
        <end position="637"/>
    </location>
</feature>
<feature type="region of interest" description="Disordered" evidence="1">
    <location>
        <begin position="424"/>
        <end position="546"/>
    </location>
</feature>
<organism evidence="2 3">
    <name type="scientific">Zoarces viviparus</name>
    <name type="common">Viviparous eelpout</name>
    <name type="synonym">Blennius viviparus</name>
    <dbReference type="NCBI Taxonomy" id="48416"/>
    <lineage>
        <taxon>Eukaryota</taxon>
        <taxon>Metazoa</taxon>
        <taxon>Chordata</taxon>
        <taxon>Craniata</taxon>
        <taxon>Vertebrata</taxon>
        <taxon>Euteleostomi</taxon>
        <taxon>Actinopterygii</taxon>
        <taxon>Neopterygii</taxon>
        <taxon>Teleostei</taxon>
        <taxon>Neoteleostei</taxon>
        <taxon>Acanthomorphata</taxon>
        <taxon>Eupercaria</taxon>
        <taxon>Perciformes</taxon>
        <taxon>Cottioidei</taxon>
        <taxon>Zoarcales</taxon>
        <taxon>Zoarcidae</taxon>
        <taxon>Zoarcinae</taxon>
        <taxon>Zoarces</taxon>
    </lineage>
</organism>
<dbReference type="EMBL" id="JBCEZU010000123">
    <property type="protein sequence ID" value="KAK9526882.1"/>
    <property type="molecule type" value="Genomic_DNA"/>
</dbReference>
<dbReference type="InterPro" id="IPR036236">
    <property type="entry name" value="Znf_C2H2_sf"/>
</dbReference>
<feature type="compositionally biased region" description="Polar residues" evidence="1">
    <location>
        <begin position="397"/>
        <end position="406"/>
    </location>
</feature>
<feature type="compositionally biased region" description="Basic and acidic residues" evidence="1">
    <location>
        <begin position="230"/>
        <end position="242"/>
    </location>
</feature>
<feature type="compositionally biased region" description="Polar residues" evidence="1">
    <location>
        <begin position="436"/>
        <end position="448"/>
    </location>
</feature>
<protein>
    <recommendedName>
        <fullName evidence="4">C2H2-type domain-containing protein</fullName>
    </recommendedName>
</protein>
<dbReference type="Proteomes" id="UP001488805">
    <property type="component" value="Unassembled WGS sequence"/>
</dbReference>
<gene>
    <name evidence="2" type="ORF">VZT92_015556</name>
</gene>
<feature type="region of interest" description="Disordered" evidence="1">
    <location>
        <begin position="580"/>
        <end position="693"/>
    </location>
</feature>
<sequence>MDNFETPYEDESSFVQCTVCDKFMKGETLYKIHLTTPGHRKKEDALVASGFAVGRPHIPELEDIVQYLDYMKLNEPIIGLNYLEELPCDDQQASPKYSCKLCYQKANLLEMVHHVIGRKHRQKYVELKRPDLVTWNSQSIITHGGKIVRARAEIIERQDGRGTPVLMAKKGIEGRLNTSRVPPRQKQNRDRNILQSLTQRNVPSLLPGLMDYRDEQSHPGRCPPDTTPFRPEDTYMLDRDRPMYPQEDTLEKELQRADHRESQMYRREYRDPDYRTEYKGEYVEDPQRRAAPEPGGDRRYESRQELPHGQAQHVEYYPDKSSTYRKPFPERDPLKEFYTEEVRRRGQAHSEYSPSQPVHPKDDERRSSLDRESGRCESMNGAGRQGLSEPEAKRRSFATTVESDQTPEGRLFHFVRDYRHEMREPYQEEAVGKPGQSRTGTLTSQRQVEATRAMSDIPEPFRRFLKGAANDEGHGKRKRKSRFSDATAEEAETTKEMFSDEYGPPNPKFGGHPRPVHGTQHPDRYMESQSLRHTESSQRDGSESGDVFDMLKNIEIENTDEADFLKNKLCDLLKEFKTKKSEKAVQNSHGRVAISKNYTSFSPDPELSPKRQYDTTHREDSDLRRPEDLYFKEDHRGRGWRRHERTPEKQRNEYHHPVRGEPGQSNRRRYEEVFGWPRTQHASQPDEPARYPERFEEPMHPLNYLHAPEEFRDSQSSPPPLRMERGHGMDMGLRYSKNLDKITSTLLELVARK</sequence>
<evidence type="ECO:0000256" key="1">
    <source>
        <dbReference type="SAM" id="MobiDB-lite"/>
    </source>
</evidence>
<evidence type="ECO:0008006" key="4">
    <source>
        <dbReference type="Google" id="ProtNLM"/>
    </source>
</evidence>
<feature type="compositionally biased region" description="Basic and acidic residues" evidence="1">
    <location>
        <begin position="327"/>
        <end position="344"/>
    </location>
</feature>
<name>A0AAW1EXD0_ZOAVI</name>
<evidence type="ECO:0000313" key="3">
    <source>
        <dbReference type="Proteomes" id="UP001488805"/>
    </source>
</evidence>
<proteinExistence type="predicted"/>
<accession>A0AAW1EXD0</accession>
<feature type="compositionally biased region" description="Basic and acidic residues" evidence="1">
    <location>
        <begin position="520"/>
        <end position="542"/>
    </location>
</feature>
<evidence type="ECO:0000313" key="2">
    <source>
        <dbReference type="EMBL" id="KAK9526882.1"/>
    </source>
</evidence>
<dbReference type="SUPFAM" id="SSF57667">
    <property type="entry name" value="beta-beta-alpha zinc fingers"/>
    <property type="match status" value="1"/>
</dbReference>
<feature type="compositionally biased region" description="Basic and acidic residues" evidence="1">
    <location>
        <begin position="645"/>
        <end position="659"/>
    </location>
</feature>